<dbReference type="PANTHER" id="PTHR43465">
    <property type="entry name" value="DUF1680 DOMAIN PROTEIN (AFU_ORTHOLOGUE AFUA_1G08910)"/>
    <property type="match status" value="1"/>
</dbReference>
<evidence type="ECO:0000259" key="3">
    <source>
        <dbReference type="Pfam" id="PF20737"/>
    </source>
</evidence>
<organism evidence="4 5">
    <name type="scientific">Evansella alkalicola</name>
    <dbReference type="NCBI Taxonomy" id="745819"/>
    <lineage>
        <taxon>Bacteria</taxon>
        <taxon>Bacillati</taxon>
        <taxon>Bacillota</taxon>
        <taxon>Bacilli</taxon>
        <taxon>Bacillales</taxon>
        <taxon>Bacillaceae</taxon>
        <taxon>Evansella</taxon>
    </lineage>
</organism>
<proteinExistence type="predicted"/>
<feature type="domain" description="Non-reducing end beta-L-arabinofuranosidase-like GH127 catalytic" evidence="1">
    <location>
        <begin position="9"/>
        <end position="419"/>
    </location>
</feature>
<sequence length="651" mass="74050">MGETRGRVQVQLTDAFWKKKVEVVQREVIPYQWKALNDEIPDTEPSHAIENFKIAAGESSGDFYGMVFQDSDVAKWLEAVAYSLEHTADAELESLADSVIDLIGRAQMEDGYINTYYTVKAPEKRWTNLRDDHELYCMGHLMEAAVAYYQATGKRKFVDIMSKAADHIDSMFGPEEEKLKGYPGHQEIELALFRLYEVTENERYLSLAEFFINERGREPHYFIKEAEERKDERKFFWNGKFGYNQSHLPVREQTKAVGHSVRAVYMYSAMADIVAKTGDEELRRATERLWKNVIQQQMYITAGIGSMEHGEAFSTDYDLPNDISYTETCATIGLAFWARRMLKVAKRGEYGDVLERALYNGSISGMDLDGKKFFYVNPLEVVPELNRVRGEHHHVKPVRQPWFKCACCPPNLARLITSINHYIYSEEENELFVHLYMGNDSVMTVGGEEVRVTQETNYPWEGAVKLTITPSSGKNHAFTLAMRMPGWCASGQLSINGERFDIGDNIKDGYVYINREWAPGDIVDLYLPMEVQLIHANPKVRENFGKVAIQRGPVVYCIEEADNGPNLHTVSVPMNPASYVASFEEGLLDGVVSISCVAEKIELEALSEGPLYKAAEFSAASTRTVTLKAIPYYAWANRGEGEMRVWLNKLK</sequence>
<dbReference type="InterPro" id="IPR049046">
    <property type="entry name" value="Beta-AFase-like_GH127_middle"/>
</dbReference>
<dbReference type="Proteomes" id="UP000790580">
    <property type="component" value="Unassembled WGS sequence"/>
</dbReference>
<protein>
    <submittedName>
        <fullName evidence="4">Glycoside hydrolase family 127 protein</fullName>
    </submittedName>
</protein>
<dbReference type="InterPro" id="IPR049174">
    <property type="entry name" value="Beta-AFase-like"/>
</dbReference>
<dbReference type="InterPro" id="IPR049049">
    <property type="entry name" value="Beta-AFase-like_GH127_C"/>
</dbReference>
<comment type="caution">
    <text evidence="4">The sequence shown here is derived from an EMBL/GenBank/DDBJ whole genome shotgun (WGS) entry which is preliminary data.</text>
</comment>
<dbReference type="InterPro" id="IPR008928">
    <property type="entry name" value="6-hairpin_glycosidase_sf"/>
</dbReference>
<dbReference type="EMBL" id="JAHQCR010000036">
    <property type="protein sequence ID" value="MBU9721578.1"/>
    <property type="molecule type" value="Genomic_DNA"/>
</dbReference>
<dbReference type="RefSeq" id="WP_088076649.1">
    <property type="nucleotide sequence ID" value="NZ_JAHQCR010000036.1"/>
</dbReference>
<evidence type="ECO:0000313" key="4">
    <source>
        <dbReference type="EMBL" id="MBU9721578.1"/>
    </source>
</evidence>
<keyword evidence="4" id="KW-0378">Hydrolase</keyword>
<keyword evidence="5" id="KW-1185">Reference proteome</keyword>
<accession>A0ABS6JSV2</accession>
<dbReference type="Pfam" id="PF07944">
    <property type="entry name" value="Beta-AFase-like_GH127_cat"/>
    <property type="match status" value="1"/>
</dbReference>
<dbReference type="GO" id="GO:0016787">
    <property type="term" value="F:hydrolase activity"/>
    <property type="evidence" value="ECO:0007669"/>
    <property type="project" value="UniProtKB-KW"/>
</dbReference>
<dbReference type="PANTHER" id="PTHR43465:SF2">
    <property type="entry name" value="DUF1680 DOMAIN PROTEIN (AFU_ORTHOLOGUE AFUA_1G08910)"/>
    <property type="match status" value="1"/>
</dbReference>
<feature type="domain" description="Non-reducing end beta-L-arabinofuranosidase-like GH127 middle" evidence="2">
    <location>
        <begin position="431"/>
        <end position="529"/>
    </location>
</feature>
<feature type="domain" description="Non-reducing end beta-L-arabinofuranosidase-like GH127 C-terminal" evidence="3">
    <location>
        <begin position="531"/>
        <end position="648"/>
    </location>
</feature>
<evidence type="ECO:0000313" key="5">
    <source>
        <dbReference type="Proteomes" id="UP000790580"/>
    </source>
</evidence>
<name>A0ABS6JSV2_9BACI</name>
<evidence type="ECO:0000259" key="1">
    <source>
        <dbReference type="Pfam" id="PF07944"/>
    </source>
</evidence>
<dbReference type="Pfam" id="PF20736">
    <property type="entry name" value="Glyco_hydro127M"/>
    <property type="match status" value="1"/>
</dbReference>
<evidence type="ECO:0000259" key="2">
    <source>
        <dbReference type="Pfam" id="PF20736"/>
    </source>
</evidence>
<dbReference type="Pfam" id="PF20737">
    <property type="entry name" value="Glyco_hydro127C"/>
    <property type="match status" value="1"/>
</dbReference>
<reference evidence="4 5" key="1">
    <citation type="submission" date="2021-06" db="EMBL/GenBank/DDBJ databases">
        <title>Bacillus sp. RD4P76, an endophyte from a halophyte.</title>
        <authorList>
            <person name="Sun J.-Q."/>
        </authorList>
    </citation>
    <scope>NUCLEOTIDE SEQUENCE [LARGE SCALE GENOMIC DNA]</scope>
    <source>
        <strain evidence="4 5">JCM 17098</strain>
    </source>
</reference>
<dbReference type="SUPFAM" id="SSF48208">
    <property type="entry name" value="Six-hairpin glycosidases"/>
    <property type="match status" value="1"/>
</dbReference>
<dbReference type="InterPro" id="IPR012878">
    <property type="entry name" value="Beta-AFase-like_GH127_cat"/>
</dbReference>
<gene>
    <name evidence="4" type="ORF">KS407_08985</name>
</gene>